<proteinExistence type="predicted"/>
<dbReference type="Proteomes" id="UP001221898">
    <property type="component" value="Unassembled WGS sequence"/>
</dbReference>
<keyword evidence="2" id="KW-1185">Reference proteome</keyword>
<protein>
    <submittedName>
        <fullName evidence="1">Uncharacterized protein</fullName>
    </submittedName>
</protein>
<evidence type="ECO:0000313" key="1">
    <source>
        <dbReference type="EMBL" id="KAJ8408465.1"/>
    </source>
</evidence>
<dbReference type="AlphaFoldDB" id="A0AAD7WTI6"/>
<evidence type="ECO:0000313" key="2">
    <source>
        <dbReference type="Proteomes" id="UP001221898"/>
    </source>
</evidence>
<sequence length="73" mass="8189">MLTAGRMQRATLHWVQWLPLLSLEDEACCPRILLPSVAYEACPFYATDVIYHPHSPVLSRTGGLKGRTQHIGN</sequence>
<name>A0AAD7WTI6_9TELE</name>
<gene>
    <name evidence="1" type="ORF">AAFF_G00258790</name>
</gene>
<dbReference type="EMBL" id="JAINUG010000035">
    <property type="protein sequence ID" value="KAJ8408465.1"/>
    <property type="molecule type" value="Genomic_DNA"/>
</dbReference>
<accession>A0AAD7WTI6</accession>
<reference evidence="1" key="1">
    <citation type="journal article" date="2023" name="Science">
        <title>Genome structures resolve the early diversification of teleost fishes.</title>
        <authorList>
            <person name="Parey E."/>
            <person name="Louis A."/>
            <person name="Montfort J."/>
            <person name="Bouchez O."/>
            <person name="Roques C."/>
            <person name="Iampietro C."/>
            <person name="Lluch J."/>
            <person name="Castinel A."/>
            <person name="Donnadieu C."/>
            <person name="Desvignes T."/>
            <person name="Floi Bucao C."/>
            <person name="Jouanno E."/>
            <person name="Wen M."/>
            <person name="Mejri S."/>
            <person name="Dirks R."/>
            <person name="Jansen H."/>
            <person name="Henkel C."/>
            <person name="Chen W.J."/>
            <person name="Zahm M."/>
            <person name="Cabau C."/>
            <person name="Klopp C."/>
            <person name="Thompson A.W."/>
            <person name="Robinson-Rechavi M."/>
            <person name="Braasch I."/>
            <person name="Lecointre G."/>
            <person name="Bobe J."/>
            <person name="Postlethwait J.H."/>
            <person name="Berthelot C."/>
            <person name="Roest Crollius H."/>
            <person name="Guiguen Y."/>
        </authorList>
    </citation>
    <scope>NUCLEOTIDE SEQUENCE</scope>
    <source>
        <strain evidence="1">NC1722</strain>
    </source>
</reference>
<organism evidence="1 2">
    <name type="scientific">Aldrovandia affinis</name>
    <dbReference type="NCBI Taxonomy" id="143900"/>
    <lineage>
        <taxon>Eukaryota</taxon>
        <taxon>Metazoa</taxon>
        <taxon>Chordata</taxon>
        <taxon>Craniata</taxon>
        <taxon>Vertebrata</taxon>
        <taxon>Euteleostomi</taxon>
        <taxon>Actinopterygii</taxon>
        <taxon>Neopterygii</taxon>
        <taxon>Teleostei</taxon>
        <taxon>Notacanthiformes</taxon>
        <taxon>Halosauridae</taxon>
        <taxon>Aldrovandia</taxon>
    </lineage>
</organism>
<comment type="caution">
    <text evidence="1">The sequence shown here is derived from an EMBL/GenBank/DDBJ whole genome shotgun (WGS) entry which is preliminary data.</text>
</comment>